<dbReference type="EMBL" id="AP012032">
    <property type="protein sequence ID" value="BAK12574.1"/>
    <property type="molecule type" value="Genomic_DNA"/>
</dbReference>
<evidence type="ECO:0000259" key="9">
    <source>
        <dbReference type="PROSITE" id="PS50850"/>
    </source>
</evidence>
<keyword evidence="5" id="KW-0769">Symport</keyword>
<keyword evidence="2" id="KW-0813">Transport</keyword>
<gene>
    <name evidence="10" type="primary">citH</name>
    <name evidence="10" type="ordered locus">PAJ_2494</name>
</gene>
<dbReference type="AlphaFoldDB" id="A0A0H3L6V4"/>
<dbReference type="GO" id="GO:0005886">
    <property type="term" value="C:plasma membrane"/>
    <property type="evidence" value="ECO:0007669"/>
    <property type="project" value="UniProtKB-SubCell"/>
</dbReference>
<reference evidence="11" key="1">
    <citation type="journal article" date="2012" name="Appl. Microbiol. Biotechnol.">
        <title>The complete genome sequence of Pantoea ananatis AJ13355, an organism with great biotechnological potential.</title>
        <authorList>
            <person name="Hara Y."/>
            <person name="Kadotani N."/>
            <person name="Izui H."/>
            <person name="Katashkina J.I."/>
            <person name="Kuvaeva T.M."/>
            <person name="Andreeva I.G."/>
            <person name="Golubeva L.I."/>
            <person name="Malko D.B."/>
            <person name="Makeev V.J."/>
            <person name="Mashko S.V."/>
            <person name="Kozlov Y.I."/>
        </authorList>
    </citation>
    <scope>NUCLEOTIDE SEQUENCE [LARGE SCALE GENOMIC DNA]</scope>
    <source>
        <strain evidence="11">AJ13355</strain>
    </source>
</reference>
<feature type="transmembrane region" description="Helical" evidence="8">
    <location>
        <begin position="79"/>
        <end position="102"/>
    </location>
</feature>
<keyword evidence="7 8" id="KW-0472">Membrane</keyword>
<dbReference type="SUPFAM" id="SSF103473">
    <property type="entry name" value="MFS general substrate transporter"/>
    <property type="match status" value="1"/>
</dbReference>
<dbReference type="InterPro" id="IPR005828">
    <property type="entry name" value="MFS_sugar_transport-like"/>
</dbReference>
<feature type="transmembrane region" description="Helical" evidence="8">
    <location>
        <begin position="295"/>
        <end position="319"/>
    </location>
</feature>
<sequence length="446" mass="48433">MGLRRARPRTGGEAPSTCRRCRMSTLNTAAPLHANKPSLHKTLFATCIGNALEWFDIAVYGFFASYIAHAFFPTSDPSVSMLLTFGSFGVSFLIRPLGAIVLGNYADRHGRKKALLLSINLMMLGGAIITFMPGYEHIGLAAPLLILLARLIQGFSAGGEFGSSTAFLVEHFPERKAFIASWQFATQGASTLMASAFGLGLTKILTESEIQDWGWRIPFAFGLLIGPLGIYIRRHVHEPASFATRQPEVAPLKRLFGRQKELMLLAIGLMVISTAVNYMLNYVPTYATRNLHLPGSVAFTATLLAGVILTVVTPIMGLWAERVGRVPLMWGSLILLIVTIYPAFKLVVNHTTPTTLIVLVCWMALLKSIYFSTVPSVMADLFPMGTRASGMAISYNIAVMVFGGFAPLICTLLITATGTSLAPGYYLMAMSVLSGLALLRSQKRVT</sequence>
<dbReference type="PATRIC" id="fig|932677.3.peg.2889"/>
<feature type="transmembrane region" description="Helical" evidence="8">
    <location>
        <begin position="326"/>
        <end position="344"/>
    </location>
</feature>
<feature type="transmembrane region" description="Helical" evidence="8">
    <location>
        <begin position="356"/>
        <end position="381"/>
    </location>
</feature>
<protein>
    <submittedName>
        <fullName evidence="10">Citrate-proton symporter CitH</fullName>
    </submittedName>
</protein>
<evidence type="ECO:0000256" key="1">
    <source>
        <dbReference type="ARBA" id="ARBA00004651"/>
    </source>
</evidence>
<feature type="transmembrane region" description="Helical" evidence="8">
    <location>
        <begin position="262"/>
        <end position="283"/>
    </location>
</feature>
<accession>A0A0H3L6V4</accession>
<dbReference type="Pfam" id="PF00083">
    <property type="entry name" value="Sugar_tr"/>
    <property type="match status" value="2"/>
</dbReference>
<evidence type="ECO:0000256" key="8">
    <source>
        <dbReference type="SAM" id="Phobius"/>
    </source>
</evidence>
<feature type="transmembrane region" description="Helical" evidence="8">
    <location>
        <begin position="177"/>
        <end position="201"/>
    </location>
</feature>
<dbReference type="HOGENOM" id="CLU_001265_39_0_6"/>
<name>A0A0H3L6V4_PANAA</name>
<dbReference type="PROSITE" id="PS50850">
    <property type="entry name" value="MFS"/>
    <property type="match status" value="1"/>
</dbReference>
<dbReference type="FunFam" id="1.20.1250.20:FF:000001">
    <property type="entry name" value="Dicarboxylate MFS transporter"/>
    <property type="match status" value="1"/>
</dbReference>
<feature type="transmembrane region" description="Helical" evidence="8">
    <location>
        <begin position="393"/>
        <end position="416"/>
    </location>
</feature>
<evidence type="ECO:0000256" key="2">
    <source>
        <dbReference type="ARBA" id="ARBA00022448"/>
    </source>
</evidence>
<dbReference type="InterPro" id="IPR020846">
    <property type="entry name" value="MFS_dom"/>
</dbReference>
<dbReference type="InterPro" id="IPR051084">
    <property type="entry name" value="H+-coupled_symporters"/>
</dbReference>
<comment type="subcellular location">
    <subcellularLocation>
        <location evidence="1">Cell membrane</location>
        <topology evidence="1">Multi-pass membrane protein</topology>
    </subcellularLocation>
</comment>
<feature type="transmembrane region" description="Helical" evidence="8">
    <location>
        <begin position="422"/>
        <end position="439"/>
    </location>
</feature>
<dbReference type="KEGG" id="paj:PAJ_2494"/>
<dbReference type="PANTHER" id="PTHR43528:SF3">
    <property type="entry name" value="CITRATE-PROTON SYMPORTER"/>
    <property type="match status" value="1"/>
</dbReference>
<keyword evidence="6 8" id="KW-1133">Transmembrane helix</keyword>
<dbReference type="InterPro" id="IPR036259">
    <property type="entry name" value="MFS_trans_sf"/>
</dbReference>
<evidence type="ECO:0000256" key="4">
    <source>
        <dbReference type="ARBA" id="ARBA00022692"/>
    </source>
</evidence>
<keyword evidence="4 8" id="KW-0812">Transmembrane</keyword>
<dbReference type="Gene3D" id="1.20.1250.20">
    <property type="entry name" value="MFS general substrate transporter like domains"/>
    <property type="match status" value="2"/>
</dbReference>
<dbReference type="eggNOG" id="COG0477">
    <property type="taxonomic scope" value="Bacteria"/>
</dbReference>
<evidence type="ECO:0000256" key="6">
    <source>
        <dbReference type="ARBA" id="ARBA00022989"/>
    </source>
</evidence>
<dbReference type="GO" id="GO:0015293">
    <property type="term" value="F:symporter activity"/>
    <property type="evidence" value="ECO:0007669"/>
    <property type="project" value="UniProtKB-KW"/>
</dbReference>
<feature type="domain" description="Major facilitator superfamily (MFS) profile" evidence="9">
    <location>
        <begin position="42"/>
        <end position="446"/>
    </location>
</feature>
<dbReference type="PANTHER" id="PTHR43528">
    <property type="entry name" value="ALPHA-KETOGLUTARATE PERMEASE"/>
    <property type="match status" value="1"/>
</dbReference>
<feature type="transmembrane region" description="Helical" evidence="8">
    <location>
        <begin position="213"/>
        <end position="232"/>
    </location>
</feature>
<feature type="transmembrane region" description="Helical" evidence="8">
    <location>
        <begin position="43"/>
        <end position="67"/>
    </location>
</feature>
<keyword evidence="3" id="KW-1003">Cell membrane</keyword>
<evidence type="ECO:0000313" key="11">
    <source>
        <dbReference type="Proteomes" id="UP000006690"/>
    </source>
</evidence>
<evidence type="ECO:0000256" key="7">
    <source>
        <dbReference type="ARBA" id="ARBA00023136"/>
    </source>
</evidence>
<evidence type="ECO:0000256" key="3">
    <source>
        <dbReference type="ARBA" id="ARBA00022475"/>
    </source>
</evidence>
<feature type="transmembrane region" description="Helical" evidence="8">
    <location>
        <begin position="114"/>
        <end position="132"/>
    </location>
</feature>
<evidence type="ECO:0000256" key="5">
    <source>
        <dbReference type="ARBA" id="ARBA00022847"/>
    </source>
</evidence>
<evidence type="ECO:0000313" key="10">
    <source>
        <dbReference type="EMBL" id="BAK12574.1"/>
    </source>
</evidence>
<dbReference type="Proteomes" id="UP000006690">
    <property type="component" value="Chromosome"/>
</dbReference>
<proteinExistence type="predicted"/>
<organism evidence="10 11">
    <name type="scientific">Pantoea ananatis (strain AJ13355)</name>
    <dbReference type="NCBI Taxonomy" id="932677"/>
    <lineage>
        <taxon>Bacteria</taxon>
        <taxon>Pseudomonadati</taxon>
        <taxon>Pseudomonadota</taxon>
        <taxon>Gammaproteobacteria</taxon>
        <taxon>Enterobacterales</taxon>
        <taxon>Erwiniaceae</taxon>
        <taxon>Pantoea</taxon>
    </lineage>
</organism>